<keyword evidence="3" id="KW-0732">Signal</keyword>
<dbReference type="Pfam" id="PF07987">
    <property type="entry name" value="DUF1775"/>
    <property type="match status" value="1"/>
</dbReference>
<dbReference type="Proteomes" id="UP000279446">
    <property type="component" value="Unassembled WGS sequence"/>
</dbReference>
<name>A0A3S1ELY7_9BACL</name>
<dbReference type="RefSeq" id="WP_127190367.1">
    <property type="nucleotide sequence ID" value="NZ_RZNY01000001.1"/>
</dbReference>
<evidence type="ECO:0000256" key="1">
    <source>
        <dbReference type="SAM" id="MobiDB-lite"/>
    </source>
</evidence>
<feature type="chain" id="PRO_5018589598" evidence="3">
    <location>
        <begin position="29"/>
        <end position="224"/>
    </location>
</feature>
<dbReference type="InterPro" id="IPR038507">
    <property type="entry name" value="YcnI-like_sf"/>
</dbReference>
<sequence>MNRFKNRFISSFTIATVVLLLYSGIASAHVTVSPGVSSPGAWETYSIKIPVEKDIPTVKISLEIPSGMEFQQYRPVPDWTVELVKNDTGLITMITWSAEGDGIQPGQFQQFEFVAKNPKEESHLAWDAYQYYSDGSIVEWTGAENEKNPHSITMVTTETGTEMTGGHNHTSGSASSGNTATPAREATQGGSTAAGTTSIVLSSVALLIALIAFWISLRSAKKST</sequence>
<dbReference type="AlphaFoldDB" id="A0A3S1ELY7"/>
<feature type="region of interest" description="Disordered" evidence="1">
    <location>
        <begin position="161"/>
        <end position="193"/>
    </location>
</feature>
<dbReference type="InterPro" id="IPR012533">
    <property type="entry name" value="YcnI-copper_dom"/>
</dbReference>
<feature type="domain" description="YncI copper-binding" evidence="4">
    <location>
        <begin position="29"/>
        <end position="146"/>
    </location>
</feature>
<keyword evidence="6" id="KW-1185">Reference proteome</keyword>
<feature type="signal peptide" evidence="3">
    <location>
        <begin position="1"/>
        <end position="28"/>
    </location>
</feature>
<keyword evidence="2" id="KW-0472">Membrane</keyword>
<dbReference type="EMBL" id="RZNY01000001">
    <property type="protein sequence ID" value="RUT48393.1"/>
    <property type="molecule type" value="Genomic_DNA"/>
</dbReference>
<protein>
    <submittedName>
        <fullName evidence="5">DUF1775 domain-containing protein</fullName>
    </submittedName>
</protein>
<gene>
    <name evidence="5" type="ORF">EJP82_00125</name>
</gene>
<feature type="transmembrane region" description="Helical" evidence="2">
    <location>
        <begin position="199"/>
        <end position="217"/>
    </location>
</feature>
<dbReference type="Gene3D" id="2.60.40.2230">
    <property type="entry name" value="Uncharacterised protein YcnI-like PF07987, DUF1775"/>
    <property type="match status" value="1"/>
</dbReference>
<evidence type="ECO:0000256" key="2">
    <source>
        <dbReference type="SAM" id="Phobius"/>
    </source>
</evidence>
<evidence type="ECO:0000313" key="5">
    <source>
        <dbReference type="EMBL" id="RUT48393.1"/>
    </source>
</evidence>
<organism evidence="5 6">
    <name type="scientific">Paenibacillus anaericanus</name>
    <dbReference type="NCBI Taxonomy" id="170367"/>
    <lineage>
        <taxon>Bacteria</taxon>
        <taxon>Bacillati</taxon>
        <taxon>Bacillota</taxon>
        <taxon>Bacilli</taxon>
        <taxon>Bacillales</taxon>
        <taxon>Paenibacillaceae</taxon>
        <taxon>Paenibacillus</taxon>
    </lineage>
</organism>
<keyword evidence="2" id="KW-1133">Transmembrane helix</keyword>
<dbReference type="CDD" id="cd08545">
    <property type="entry name" value="YcnI_like"/>
    <property type="match status" value="1"/>
</dbReference>
<evidence type="ECO:0000259" key="4">
    <source>
        <dbReference type="Pfam" id="PF07987"/>
    </source>
</evidence>
<proteinExistence type="predicted"/>
<accession>A0A3S1ELY7</accession>
<keyword evidence="2" id="KW-0812">Transmembrane</keyword>
<comment type="caution">
    <text evidence="5">The sequence shown here is derived from an EMBL/GenBank/DDBJ whole genome shotgun (WGS) entry which is preliminary data.</text>
</comment>
<dbReference type="OrthoDB" id="69896at2"/>
<reference evidence="5 6" key="1">
    <citation type="submission" date="2018-12" db="EMBL/GenBank/DDBJ databases">
        <authorList>
            <person name="Sun L."/>
            <person name="Chen Z."/>
        </authorList>
    </citation>
    <scope>NUCLEOTIDE SEQUENCE [LARGE SCALE GENOMIC DNA]</scope>
    <source>
        <strain evidence="5 6">DSM 15890</strain>
    </source>
</reference>
<evidence type="ECO:0000256" key="3">
    <source>
        <dbReference type="SAM" id="SignalP"/>
    </source>
</evidence>
<evidence type="ECO:0000313" key="6">
    <source>
        <dbReference type="Proteomes" id="UP000279446"/>
    </source>
</evidence>